<keyword evidence="3" id="KW-1185">Reference proteome</keyword>
<dbReference type="EMBL" id="KN833009">
    <property type="protein sequence ID" value="KIM79533.1"/>
    <property type="molecule type" value="Genomic_DNA"/>
</dbReference>
<dbReference type="HOGENOM" id="CLU_032490_0_0_1"/>
<dbReference type="InterPro" id="IPR029058">
    <property type="entry name" value="AB_hydrolase_fold"/>
</dbReference>
<organism evidence="2 3">
    <name type="scientific">Piloderma croceum (strain F 1598)</name>
    <dbReference type="NCBI Taxonomy" id="765440"/>
    <lineage>
        <taxon>Eukaryota</taxon>
        <taxon>Fungi</taxon>
        <taxon>Dikarya</taxon>
        <taxon>Basidiomycota</taxon>
        <taxon>Agaricomycotina</taxon>
        <taxon>Agaricomycetes</taxon>
        <taxon>Agaricomycetidae</taxon>
        <taxon>Atheliales</taxon>
        <taxon>Atheliaceae</taxon>
        <taxon>Piloderma</taxon>
    </lineage>
</organism>
<dbReference type="Pfam" id="PF12697">
    <property type="entry name" value="Abhydrolase_6"/>
    <property type="match status" value="1"/>
</dbReference>
<dbReference type="SUPFAM" id="SSF53474">
    <property type="entry name" value="alpha/beta-Hydrolases"/>
    <property type="match status" value="1"/>
</dbReference>
<proteinExistence type="predicted"/>
<reference evidence="3" key="2">
    <citation type="submission" date="2015-01" db="EMBL/GenBank/DDBJ databases">
        <title>Evolutionary Origins and Diversification of the Mycorrhizal Mutualists.</title>
        <authorList>
            <consortium name="DOE Joint Genome Institute"/>
            <consortium name="Mycorrhizal Genomics Consortium"/>
            <person name="Kohler A."/>
            <person name="Kuo A."/>
            <person name="Nagy L.G."/>
            <person name="Floudas D."/>
            <person name="Copeland A."/>
            <person name="Barry K.W."/>
            <person name="Cichocki N."/>
            <person name="Veneault-Fourrey C."/>
            <person name="LaButti K."/>
            <person name="Lindquist E.A."/>
            <person name="Lipzen A."/>
            <person name="Lundell T."/>
            <person name="Morin E."/>
            <person name="Murat C."/>
            <person name="Riley R."/>
            <person name="Ohm R."/>
            <person name="Sun H."/>
            <person name="Tunlid A."/>
            <person name="Henrissat B."/>
            <person name="Grigoriev I.V."/>
            <person name="Hibbett D.S."/>
            <person name="Martin F."/>
        </authorList>
    </citation>
    <scope>NUCLEOTIDE SEQUENCE [LARGE SCALE GENOMIC DNA]</scope>
    <source>
        <strain evidence="3">F 1598</strain>
    </source>
</reference>
<dbReference type="InParanoid" id="A0A0C3AZX4"/>
<name>A0A0C3AZX4_PILCF</name>
<dbReference type="STRING" id="765440.A0A0C3AZX4"/>
<gene>
    <name evidence="2" type="ORF">PILCRDRAFT_559484</name>
</gene>
<evidence type="ECO:0000313" key="2">
    <source>
        <dbReference type="EMBL" id="KIM79533.1"/>
    </source>
</evidence>
<dbReference type="OrthoDB" id="94039at2759"/>
<protein>
    <recommendedName>
        <fullName evidence="1">AB hydrolase-1 domain-containing protein</fullName>
    </recommendedName>
</protein>
<accession>A0A0C3AZX4</accession>
<evidence type="ECO:0000313" key="3">
    <source>
        <dbReference type="Proteomes" id="UP000054166"/>
    </source>
</evidence>
<evidence type="ECO:0000259" key="1">
    <source>
        <dbReference type="Pfam" id="PF12697"/>
    </source>
</evidence>
<dbReference type="Gene3D" id="3.40.50.1820">
    <property type="entry name" value="alpha/beta hydrolase"/>
    <property type="match status" value="1"/>
</dbReference>
<reference evidence="2 3" key="1">
    <citation type="submission" date="2014-04" db="EMBL/GenBank/DDBJ databases">
        <authorList>
            <consortium name="DOE Joint Genome Institute"/>
            <person name="Kuo A."/>
            <person name="Tarkka M."/>
            <person name="Buscot F."/>
            <person name="Kohler A."/>
            <person name="Nagy L.G."/>
            <person name="Floudas D."/>
            <person name="Copeland A."/>
            <person name="Barry K.W."/>
            <person name="Cichocki N."/>
            <person name="Veneault-Fourrey C."/>
            <person name="LaButti K."/>
            <person name="Lindquist E.A."/>
            <person name="Lipzen A."/>
            <person name="Lundell T."/>
            <person name="Morin E."/>
            <person name="Murat C."/>
            <person name="Sun H."/>
            <person name="Tunlid A."/>
            <person name="Henrissat B."/>
            <person name="Grigoriev I.V."/>
            <person name="Hibbett D.S."/>
            <person name="Martin F."/>
            <person name="Nordberg H.P."/>
            <person name="Cantor M.N."/>
            <person name="Hua S.X."/>
        </authorList>
    </citation>
    <scope>NUCLEOTIDE SEQUENCE [LARGE SCALE GENOMIC DNA]</scope>
    <source>
        <strain evidence="2 3">F 1598</strain>
    </source>
</reference>
<dbReference type="InterPro" id="IPR000073">
    <property type="entry name" value="AB_hydrolase_1"/>
</dbReference>
<sequence>MFEQSVTYKPRNGYPFHITAKRYCSPKLGAGDADALTLIVLHGTGFHKETWEPTLERVFDLAYGGGTVKIREAWAIDCPNHGASAVLNESILQQTAFRHNFTCEKFAIAVHHFLSAGPDEGARVDFRKRDLVGIAHSLGGVSITILQNLEPVIRFSSIILVEPLLSPGGQEPVYSLRNRLVRSAYERRDVWPSWMNALQSLKSNTRWHPRVQELFVKHALRLHPGSSLDPPYDGFTLACTRYEEAAMYRDRDGATKPVEDLNRVCCRMPVHIVFGDINDVLSREVHDAITDPKSGRRFASITRIQRCGHLVPQHVPDKLGDVIFAALALNTDKRLSPSKL</sequence>
<feature type="domain" description="AB hydrolase-1" evidence="1">
    <location>
        <begin position="38"/>
        <end position="318"/>
    </location>
</feature>
<dbReference type="Proteomes" id="UP000054166">
    <property type="component" value="Unassembled WGS sequence"/>
</dbReference>
<dbReference type="AlphaFoldDB" id="A0A0C3AZX4"/>